<reference evidence="2 3" key="1">
    <citation type="journal article" date="2019" name="Antonie Van Leeuwenhoek">
        <title>Description of 'Ca. Methylobacter oryzae' KRF1, a novel species from the environmentally important Methylobacter clade 2.</title>
        <authorList>
            <person name="Khatri K."/>
            <person name="Mohite J.A."/>
            <person name="Pandit P.S."/>
            <person name="Bahulikar R."/>
            <person name="Rahalkar M.C."/>
        </authorList>
    </citation>
    <scope>NUCLEOTIDE SEQUENCE [LARGE SCALE GENOMIC DNA]</scope>
    <source>
        <strain evidence="2 3">KRF1</strain>
    </source>
</reference>
<evidence type="ECO:0000313" key="3">
    <source>
        <dbReference type="Proteomes" id="UP000733744"/>
    </source>
</evidence>
<dbReference type="RefSeq" id="WP_127028901.1">
    <property type="nucleotide sequence ID" value="NZ_RYFG02000119.1"/>
</dbReference>
<feature type="domain" description="DUF5610" evidence="1">
    <location>
        <begin position="73"/>
        <end position="192"/>
    </location>
</feature>
<dbReference type="EMBL" id="RYFG02000119">
    <property type="protein sequence ID" value="TRW90265.1"/>
    <property type="molecule type" value="Genomic_DNA"/>
</dbReference>
<accession>A0ABY3C6B3</accession>
<sequence>MEIKLEQSSSSYTANVAKTSQKVDVPANAQASEQAQAKKAGNIHDSAAVIAKKQLNQSILQASLDVSVSVGDQPMALLYKTAIEGVNKALEGQLGPDAIQHAYDDGLDVSPQATADRIVQMSTAFFGKYQENHPELSTEEAVDSFTKIISGGIDKGFKEARDILQGLNVLKGDIADNIDKTYDLVQKGLQAFVDSYKKPEQTGTDKSAPTAQ</sequence>
<evidence type="ECO:0000259" key="1">
    <source>
        <dbReference type="Pfam" id="PF18433"/>
    </source>
</evidence>
<dbReference type="Pfam" id="PF18433">
    <property type="entry name" value="DUF5610"/>
    <property type="match status" value="1"/>
</dbReference>
<organism evidence="2 3">
    <name type="scientific">Candidatus Methylobacter oryzae</name>
    <dbReference type="NCBI Taxonomy" id="2497749"/>
    <lineage>
        <taxon>Bacteria</taxon>
        <taxon>Pseudomonadati</taxon>
        <taxon>Pseudomonadota</taxon>
        <taxon>Gammaproteobacteria</taxon>
        <taxon>Methylococcales</taxon>
        <taxon>Methylococcaceae</taxon>
        <taxon>Methylobacter</taxon>
    </lineage>
</organism>
<comment type="caution">
    <text evidence="2">The sequence shown here is derived from an EMBL/GenBank/DDBJ whole genome shotgun (WGS) entry which is preliminary data.</text>
</comment>
<gene>
    <name evidence="2" type="ORF">EKO24_019715</name>
</gene>
<proteinExistence type="predicted"/>
<dbReference type="InterPro" id="IPR041651">
    <property type="entry name" value="DUF5610"/>
</dbReference>
<evidence type="ECO:0000313" key="2">
    <source>
        <dbReference type="EMBL" id="TRW90265.1"/>
    </source>
</evidence>
<dbReference type="Gene3D" id="1.10.132.90">
    <property type="match status" value="1"/>
</dbReference>
<dbReference type="Proteomes" id="UP000733744">
    <property type="component" value="Unassembled WGS sequence"/>
</dbReference>
<keyword evidence="3" id="KW-1185">Reference proteome</keyword>
<protein>
    <recommendedName>
        <fullName evidence="1">DUF5610 domain-containing protein</fullName>
    </recommendedName>
</protein>
<name>A0ABY3C6B3_9GAMM</name>